<protein>
    <recommendedName>
        <fullName evidence="3">Exocyst subunit Exo70 family protein</fullName>
    </recommendedName>
</protein>
<evidence type="ECO:0000313" key="7">
    <source>
        <dbReference type="EnsemblPlants" id="KEH34279"/>
    </source>
</evidence>
<feature type="transmembrane region" description="Helical" evidence="4">
    <location>
        <begin position="20"/>
        <end position="39"/>
    </location>
</feature>
<feature type="transmembrane region" description="Helical" evidence="4">
    <location>
        <begin position="79"/>
        <end position="96"/>
    </location>
</feature>
<dbReference type="GO" id="GO:0006887">
    <property type="term" value="P:exocytosis"/>
    <property type="evidence" value="ECO:0000318"/>
    <property type="project" value="GO_Central"/>
</dbReference>
<feature type="transmembrane region" description="Helical" evidence="4">
    <location>
        <begin position="108"/>
        <end position="124"/>
    </location>
</feature>
<feature type="transmembrane region" description="Helical" evidence="4">
    <location>
        <begin position="159"/>
        <end position="177"/>
    </location>
</feature>
<organism evidence="6 8">
    <name type="scientific">Medicago truncatula</name>
    <name type="common">Barrel medic</name>
    <name type="synonym">Medicago tribuloides</name>
    <dbReference type="NCBI Taxonomy" id="3880"/>
    <lineage>
        <taxon>Eukaryota</taxon>
        <taxon>Viridiplantae</taxon>
        <taxon>Streptophyta</taxon>
        <taxon>Embryophyta</taxon>
        <taxon>Tracheophyta</taxon>
        <taxon>Spermatophyta</taxon>
        <taxon>Magnoliopsida</taxon>
        <taxon>eudicotyledons</taxon>
        <taxon>Gunneridae</taxon>
        <taxon>Pentapetalae</taxon>
        <taxon>rosids</taxon>
        <taxon>fabids</taxon>
        <taxon>Fabales</taxon>
        <taxon>Fabaceae</taxon>
        <taxon>Papilionoideae</taxon>
        <taxon>50 kb inversion clade</taxon>
        <taxon>NPAAA clade</taxon>
        <taxon>Hologalegina</taxon>
        <taxon>IRL clade</taxon>
        <taxon>Trifolieae</taxon>
        <taxon>Medicago</taxon>
    </lineage>
</organism>
<sequence>MMPILIQILRWLMQEKVWRFVGFASAIVGLVCYALSSSFNYLFGEWNLSKIILYSVISFIICLMILYPKVWQSSRGLKFKAHTAFFVLTLTSVYSFIYDKVVNEKPDAYSLISCAAFAIMSLSLSRQTERQTQCGFEVDLLYFFLGCLIVQLMKVKLQLAVVGVGFSYFVIIFRSAFSSSAARNGYAGLPSENSVVVEVDSLLTRTLQLENPNLMDMILELVKKYREEKTRRIFIQWKLLEPNHAIMTDPIPSGKINDIREIAKLMVGARVEEEFTNKYISNRRGFLQELLINKLLGLQDINIDDDNVKYAETMAKNWSIAFDAALCILFPIEQRLCDLVFSGISSTAARCFTDICEEAICQMLNFALAVTDGRPSAWRLLNIIEIYRSLSHFGPKYQSWFPDSLVTKVIATLKRLGETSRDLFMELDNLTFYVPIAKQVSPAYGLYHPITDHVTDYLDSIHCSQKMLEEILSKYPKVVASEVTTSCSFTAQIKRMIALLETELIAKSKNYKYPAMQHLFMMNNRKRIEQMLNKIHWNSSFYIGDDWFPENQAKIQQHIELYHRNSWSKVIRFLKVDSNELGVTQESLIDKLNLFNIHFEEICSEQSMWLVYDKELRKEVIESVENTLLPAYGIFMGKFQDFLGNHAYKYIEYGLFEIQDRLSHLFLVNSKDDSFVSGGLL</sequence>
<evidence type="ECO:0000313" key="6">
    <source>
        <dbReference type="EMBL" id="KEH34279.1"/>
    </source>
</evidence>
<dbReference type="OrthoDB" id="1431976at2759"/>
<reference evidence="6 8" key="2">
    <citation type="journal article" date="2014" name="BMC Genomics">
        <title>An improved genome release (version Mt4.0) for the model legume Medicago truncatula.</title>
        <authorList>
            <person name="Tang H."/>
            <person name="Krishnakumar V."/>
            <person name="Bidwell S."/>
            <person name="Rosen B."/>
            <person name="Chan A."/>
            <person name="Zhou S."/>
            <person name="Gentzbittel L."/>
            <person name="Childs K.L."/>
            <person name="Yandell M."/>
            <person name="Gundlach H."/>
            <person name="Mayer K.F."/>
            <person name="Schwartz D.C."/>
            <person name="Town C.D."/>
        </authorList>
    </citation>
    <scope>GENOME REANNOTATION</scope>
    <source>
        <strain evidence="6">A17</strain>
        <strain evidence="7 8">cv. Jemalong A17</strain>
    </source>
</reference>
<feature type="transmembrane region" description="Helical" evidence="4">
    <location>
        <begin position="51"/>
        <end position="67"/>
    </location>
</feature>
<dbReference type="InterPro" id="IPR004140">
    <property type="entry name" value="Exo70"/>
</dbReference>
<dbReference type="EnsemblPlants" id="KEH34279">
    <property type="protein sequence ID" value="KEH34279"/>
    <property type="gene ID" value="MTR_3g464010"/>
</dbReference>
<dbReference type="HOGENOM" id="CLU_010236_3_0_1"/>
<reference evidence="6 8" key="1">
    <citation type="journal article" date="2011" name="Nature">
        <title>The Medicago genome provides insight into the evolution of rhizobial symbioses.</title>
        <authorList>
            <person name="Young N.D."/>
            <person name="Debelle F."/>
            <person name="Oldroyd G.E."/>
            <person name="Geurts R."/>
            <person name="Cannon S.B."/>
            <person name="Udvardi M.K."/>
            <person name="Benedito V.A."/>
            <person name="Mayer K.F."/>
            <person name="Gouzy J."/>
            <person name="Schoof H."/>
            <person name="Van de Peer Y."/>
            <person name="Proost S."/>
            <person name="Cook D.R."/>
            <person name="Meyers B.C."/>
            <person name="Spannagl M."/>
            <person name="Cheung F."/>
            <person name="De Mita S."/>
            <person name="Krishnakumar V."/>
            <person name="Gundlach H."/>
            <person name="Zhou S."/>
            <person name="Mudge J."/>
            <person name="Bharti A.K."/>
            <person name="Murray J.D."/>
            <person name="Naoumkina M.A."/>
            <person name="Rosen B."/>
            <person name="Silverstein K.A."/>
            <person name="Tang H."/>
            <person name="Rombauts S."/>
            <person name="Zhao P.X."/>
            <person name="Zhou P."/>
            <person name="Barbe V."/>
            <person name="Bardou P."/>
            <person name="Bechner M."/>
            <person name="Bellec A."/>
            <person name="Berger A."/>
            <person name="Berges H."/>
            <person name="Bidwell S."/>
            <person name="Bisseling T."/>
            <person name="Choisne N."/>
            <person name="Couloux A."/>
            <person name="Denny R."/>
            <person name="Deshpande S."/>
            <person name="Dai X."/>
            <person name="Doyle J.J."/>
            <person name="Dudez A.M."/>
            <person name="Farmer A.D."/>
            <person name="Fouteau S."/>
            <person name="Franken C."/>
            <person name="Gibelin C."/>
            <person name="Gish J."/>
            <person name="Goldstein S."/>
            <person name="Gonzalez A.J."/>
            <person name="Green P.J."/>
            <person name="Hallab A."/>
            <person name="Hartog M."/>
            <person name="Hua A."/>
            <person name="Humphray S.J."/>
            <person name="Jeong D.H."/>
            <person name="Jing Y."/>
            <person name="Jocker A."/>
            <person name="Kenton S.M."/>
            <person name="Kim D.J."/>
            <person name="Klee K."/>
            <person name="Lai H."/>
            <person name="Lang C."/>
            <person name="Lin S."/>
            <person name="Macmil S.L."/>
            <person name="Magdelenat G."/>
            <person name="Matthews L."/>
            <person name="McCorrison J."/>
            <person name="Monaghan E.L."/>
            <person name="Mun J.H."/>
            <person name="Najar F.Z."/>
            <person name="Nicholson C."/>
            <person name="Noirot C."/>
            <person name="O'Bleness M."/>
            <person name="Paule C.R."/>
            <person name="Poulain J."/>
            <person name="Prion F."/>
            <person name="Qin B."/>
            <person name="Qu C."/>
            <person name="Retzel E.F."/>
            <person name="Riddle C."/>
            <person name="Sallet E."/>
            <person name="Samain S."/>
            <person name="Samson N."/>
            <person name="Sanders I."/>
            <person name="Saurat O."/>
            <person name="Scarpelli C."/>
            <person name="Schiex T."/>
            <person name="Segurens B."/>
            <person name="Severin A.J."/>
            <person name="Sherrier D.J."/>
            <person name="Shi R."/>
            <person name="Sims S."/>
            <person name="Singer S.R."/>
            <person name="Sinharoy S."/>
            <person name="Sterck L."/>
            <person name="Viollet A."/>
            <person name="Wang B.B."/>
            <person name="Wang K."/>
            <person name="Wang M."/>
            <person name="Wang X."/>
            <person name="Warfsmann J."/>
            <person name="Weissenbach J."/>
            <person name="White D.D."/>
            <person name="White J.D."/>
            <person name="Wiley G.B."/>
            <person name="Wincker P."/>
            <person name="Xing Y."/>
            <person name="Yang L."/>
            <person name="Yao Z."/>
            <person name="Ying F."/>
            <person name="Zhai J."/>
            <person name="Zhou L."/>
            <person name="Zuber A."/>
            <person name="Denarie J."/>
            <person name="Dixon R.A."/>
            <person name="May G.D."/>
            <person name="Schwartz D.C."/>
            <person name="Rogers J."/>
            <person name="Quetier F."/>
            <person name="Town C.D."/>
            <person name="Roe B.A."/>
        </authorList>
    </citation>
    <scope>NUCLEOTIDE SEQUENCE [LARGE SCALE GENOMIC DNA]</scope>
    <source>
        <strain evidence="6">A17</strain>
        <strain evidence="7 8">cv. Jemalong A17</strain>
    </source>
</reference>
<dbReference type="Proteomes" id="UP000002051">
    <property type="component" value="Chromosome 3"/>
</dbReference>
<dbReference type="KEGG" id="mtr:25490887"/>
<dbReference type="Pfam" id="PF03081">
    <property type="entry name" value="Exo70_C"/>
    <property type="match status" value="1"/>
</dbReference>
<keyword evidence="4" id="KW-1133">Transmembrane helix</keyword>
<dbReference type="InterPro" id="IPR016159">
    <property type="entry name" value="Cullin_repeat-like_dom_sf"/>
</dbReference>
<dbReference type="PANTHER" id="PTHR12542">
    <property type="entry name" value="EXOCYST COMPLEX PROTEIN EXO70"/>
    <property type="match status" value="1"/>
</dbReference>
<name>A0A072UWR8_MEDTR</name>
<reference evidence="7" key="3">
    <citation type="submission" date="2015-04" db="UniProtKB">
        <authorList>
            <consortium name="EnsemblPlants"/>
        </authorList>
    </citation>
    <scope>IDENTIFICATION</scope>
    <source>
        <strain evidence="7">cv. Jemalong A17</strain>
    </source>
</reference>
<accession>A0A072UWR8</accession>
<keyword evidence="8" id="KW-1185">Reference proteome</keyword>
<dbReference type="Gene3D" id="1.20.1280.170">
    <property type="entry name" value="Exocyst complex component Exo70"/>
    <property type="match status" value="1"/>
</dbReference>
<keyword evidence="4" id="KW-0812">Transmembrane</keyword>
<proteinExistence type="inferred from homology"/>
<comment type="similarity">
    <text evidence="1 3">Belongs to the EXO70 family.</text>
</comment>
<feature type="domain" description="Exocyst complex subunit Exo70 C-terminal" evidence="5">
    <location>
        <begin position="316"/>
        <end position="663"/>
    </location>
</feature>
<gene>
    <name evidence="7" type="primary">25490887</name>
    <name evidence="6" type="ordered locus">MTR_3g464010</name>
</gene>
<keyword evidence="3" id="KW-0268">Exocytosis</keyword>
<dbReference type="EMBL" id="CM001219">
    <property type="protein sequence ID" value="KEH34279.1"/>
    <property type="molecule type" value="Genomic_DNA"/>
</dbReference>
<dbReference type="GO" id="GO:0005546">
    <property type="term" value="F:phosphatidylinositol-4,5-bisphosphate binding"/>
    <property type="evidence" value="ECO:0007669"/>
    <property type="project" value="InterPro"/>
</dbReference>
<dbReference type="GO" id="GO:0000145">
    <property type="term" value="C:exocyst"/>
    <property type="evidence" value="ECO:0000318"/>
    <property type="project" value="GO_Central"/>
</dbReference>
<evidence type="ECO:0000313" key="8">
    <source>
        <dbReference type="Proteomes" id="UP000002051"/>
    </source>
</evidence>
<evidence type="ECO:0000259" key="5">
    <source>
        <dbReference type="Pfam" id="PF03081"/>
    </source>
</evidence>
<comment type="function">
    <text evidence="3">Component of the exocyst complex.</text>
</comment>
<dbReference type="SUPFAM" id="SSF74788">
    <property type="entry name" value="Cullin repeat-like"/>
    <property type="match status" value="1"/>
</dbReference>
<dbReference type="GO" id="GO:0015031">
    <property type="term" value="P:protein transport"/>
    <property type="evidence" value="ECO:0007669"/>
    <property type="project" value="UniProtKB-KW"/>
</dbReference>
<dbReference type="PANTHER" id="PTHR12542:SF180">
    <property type="entry name" value="EXOCYST SUBUNIT EXO70 FAMILY PROTEIN"/>
    <property type="match status" value="1"/>
</dbReference>
<evidence type="ECO:0000256" key="1">
    <source>
        <dbReference type="ARBA" id="ARBA00006756"/>
    </source>
</evidence>
<evidence type="ECO:0000256" key="4">
    <source>
        <dbReference type="SAM" id="Phobius"/>
    </source>
</evidence>
<keyword evidence="2 3" id="KW-0813">Transport</keyword>
<evidence type="ECO:0000256" key="2">
    <source>
        <dbReference type="ARBA" id="ARBA00022448"/>
    </source>
</evidence>
<keyword evidence="3" id="KW-0653">Protein transport</keyword>
<keyword evidence="4" id="KW-0472">Membrane</keyword>
<dbReference type="AlphaFoldDB" id="A0A072UWR8"/>
<dbReference type="InterPro" id="IPR046364">
    <property type="entry name" value="Exo70_C"/>
</dbReference>
<dbReference type="STRING" id="3880.A0A072UWR8"/>
<evidence type="ECO:0000256" key="3">
    <source>
        <dbReference type="RuleBase" id="RU365026"/>
    </source>
</evidence>